<proteinExistence type="predicted"/>
<reference evidence="3" key="1">
    <citation type="submission" date="2017-07" db="EMBL/GenBank/DDBJ databases">
        <title>Taro Niue Genome Assembly and Annotation.</title>
        <authorList>
            <person name="Atibalentja N."/>
            <person name="Keating K."/>
            <person name="Fields C.J."/>
        </authorList>
    </citation>
    <scope>NUCLEOTIDE SEQUENCE</scope>
    <source>
        <strain evidence="3">Niue_2</strain>
        <tissue evidence="3">Leaf</tissue>
    </source>
</reference>
<keyword evidence="4" id="KW-1185">Reference proteome</keyword>
<feature type="coiled-coil region" evidence="1">
    <location>
        <begin position="59"/>
        <end position="86"/>
    </location>
</feature>
<keyword evidence="1" id="KW-0175">Coiled coil</keyword>
<feature type="region of interest" description="Disordered" evidence="2">
    <location>
        <begin position="289"/>
        <end position="310"/>
    </location>
</feature>
<name>A0A843UIL4_COLES</name>
<accession>A0A843UIL4</accession>
<organism evidence="3 4">
    <name type="scientific">Colocasia esculenta</name>
    <name type="common">Wild taro</name>
    <name type="synonym">Arum esculentum</name>
    <dbReference type="NCBI Taxonomy" id="4460"/>
    <lineage>
        <taxon>Eukaryota</taxon>
        <taxon>Viridiplantae</taxon>
        <taxon>Streptophyta</taxon>
        <taxon>Embryophyta</taxon>
        <taxon>Tracheophyta</taxon>
        <taxon>Spermatophyta</taxon>
        <taxon>Magnoliopsida</taxon>
        <taxon>Liliopsida</taxon>
        <taxon>Araceae</taxon>
        <taxon>Aroideae</taxon>
        <taxon>Colocasieae</taxon>
        <taxon>Colocasia</taxon>
    </lineage>
</organism>
<evidence type="ECO:0000256" key="1">
    <source>
        <dbReference type="SAM" id="Coils"/>
    </source>
</evidence>
<comment type="caution">
    <text evidence="3">The sequence shown here is derived from an EMBL/GenBank/DDBJ whole genome shotgun (WGS) entry which is preliminary data.</text>
</comment>
<dbReference type="EMBL" id="NMUH01000583">
    <property type="protein sequence ID" value="MQL81700.1"/>
    <property type="molecule type" value="Genomic_DNA"/>
</dbReference>
<evidence type="ECO:0000256" key="2">
    <source>
        <dbReference type="SAM" id="MobiDB-lite"/>
    </source>
</evidence>
<dbReference type="Proteomes" id="UP000652761">
    <property type="component" value="Unassembled WGS sequence"/>
</dbReference>
<dbReference type="AlphaFoldDB" id="A0A843UIL4"/>
<gene>
    <name evidence="3" type="ORF">Taro_014160</name>
</gene>
<evidence type="ECO:0000313" key="4">
    <source>
        <dbReference type="Proteomes" id="UP000652761"/>
    </source>
</evidence>
<protein>
    <submittedName>
        <fullName evidence="3">Uncharacterized protein</fullName>
    </submittedName>
</protein>
<sequence>MGVRKDGGKMIRKILEGKAKNVGKNYLLKIFLVDKFLLIGDRKGKPKGRITKGEQRVLRRKDQKKMAQLKRMLVEAEERMEEKEQCWKKQEMKQIEREKVGERIQILDEKLSVVATQAVGDNGRCHGLWVRKIFWRVEMERGEKSPQEILRGKKRGASNEQKVDVGVVRASAQATRRKKKKGLYVSGARRSAQAVWSTARPRQSYKSNKRQLTFFYLGSSKLGSCRPGARPSHVPHHSPHRVNRRMRQWPRITEPQVTVIKVTISAIRPIGGNHDHRNSAEVTAHNPAGISITPSEIGGSSSSHGRHSTGQGRLFSPMLRHSARLATDLSVGVSPRRAHSAGFAGQVGRSGASSHVGQARLKGIRRLGRLGSVWREAPQRSPRLEPSYVTITVTFTISEFF</sequence>
<evidence type="ECO:0000313" key="3">
    <source>
        <dbReference type="EMBL" id="MQL81700.1"/>
    </source>
</evidence>